<evidence type="ECO:0000313" key="4">
    <source>
        <dbReference type="Proteomes" id="UP001523565"/>
    </source>
</evidence>
<dbReference type="Proteomes" id="UP001523565">
    <property type="component" value="Unassembled WGS sequence"/>
</dbReference>
<feature type="domain" description="RCK N-terminal" evidence="1">
    <location>
        <begin position="3"/>
        <end position="119"/>
    </location>
</feature>
<dbReference type="SUPFAM" id="SSF116726">
    <property type="entry name" value="TrkA C-terminal domain-like"/>
    <property type="match status" value="1"/>
</dbReference>
<dbReference type="EMBL" id="JAMZFV010000033">
    <property type="protein sequence ID" value="MCP1111418.1"/>
    <property type="molecule type" value="Genomic_DNA"/>
</dbReference>
<dbReference type="PANTHER" id="PTHR43833">
    <property type="entry name" value="POTASSIUM CHANNEL PROTEIN 2-RELATED-RELATED"/>
    <property type="match status" value="1"/>
</dbReference>
<protein>
    <submittedName>
        <fullName evidence="3">TrkA family potassium uptake protein</fullName>
    </submittedName>
</protein>
<dbReference type="PANTHER" id="PTHR43833:SF7">
    <property type="entry name" value="KTR SYSTEM POTASSIUM UPTAKE PROTEIN C"/>
    <property type="match status" value="1"/>
</dbReference>
<evidence type="ECO:0000313" key="3">
    <source>
        <dbReference type="EMBL" id="MCP1111418.1"/>
    </source>
</evidence>
<dbReference type="Gene3D" id="3.30.70.1450">
    <property type="entry name" value="Regulator of K+ conductance, C-terminal domain"/>
    <property type="match status" value="1"/>
</dbReference>
<evidence type="ECO:0000259" key="2">
    <source>
        <dbReference type="PROSITE" id="PS51202"/>
    </source>
</evidence>
<dbReference type="InterPro" id="IPR050721">
    <property type="entry name" value="Trk_Ktr_HKT_K-transport"/>
</dbReference>
<keyword evidence="4" id="KW-1185">Reference proteome</keyword>
<dbReference type="InterPro" id="IPR036291">
    <property type="entry name" value="NAD(P)-bd_dom_sf"/>
</dbReference>
<organism evidence="3 4">
    <name type="scientific">Ohessyouella blattaphilus</name>
    <dbReference type="NCBI Taxonomy" id="2949333"/>
    <lineage>
        <taxon>Bacteria</taxon>
        <taxon>Bacillati</taxon>
        <taxon>Bacillota</taxon>
        <taxon>Clostridia</taxon>
        <taxon>Lachnospirales</taxon>
        <taxon>Lachnospiraceae</taxon>
        <taxon>Ohessyouella</taxon>
    </lineage>
</organism>
<comment type="caution">
    <text evidence="3">The sequence shown here is derived from an EMBL/GenBank/DDBJ whole genome shotgun (WGS) entry which is preliminary data.</text>
</comment>
<dbReference type="InterPro" id="IPR003148">
    <property type="entry name" value="RCK_N"/>
</dbReference>
<dbReference type="PROSITE" id="PS51201">
    <property type="entry name" value="RCK_N"/>
    <property type="match status" value="1"/>
</dbReference>
<dbReference type="Pfam" id="PF02254">
    <property type="entry name" value="TrkA_N"/>
    <property type="match status" value="1"/>
</dbReference>
<dbReference type="Gene3D" id="3.40.50.720">
    <property type="entry name" value="NAD(P)-binding Rossmann-like Domain"/>
    <property type="match status" value="1"/>
</dbReference>
<dbReference type="SUPFAM" id="SSF51735">
    <property type="entry name" value="NAD(P)-binding Rossmann-fold domains"/>
    <property type="match status" value="1"/>
</dbReference>
<dbReference type="InterPro" id="IPR036721">
    <property type="entry name" value="RCK_C_sf"/>
</dbReference>
<feature type="domain" description="RCK C-terminal" evidence="2">
    <location>
        <begin position="136"/>
        <end position="220"/>
    </location>
</feature>
<dbReference type="Pfam" id="PF02080">
    <property type="entry name" value="TrkA_C"/>
    <property type="match status" value="1"/>
</dbReference>
<dbReference type="InterPro" id="IPR006037">
    <property type="entry name" value="RCK_C"/>
</dbReference>
<dbReference type="RefSeq" id="WP_262070280.1">
    <property type="nucleotide sequence ID" value="NZ_JAMXOC010000033.1"/>
</dbReference>
<accession>A0ABT1EL61</accession>
<proteinExistence type="predicted"/>
<dbReference type="PROSITE" id="PS51202">
    <property type="entry name" value="RCK_C"/>
    <property type="match status" value="1"/>
</dbReference>
<name>A0ABT1EL61_9FIRM</name>
<sequence>MKNKQYAVLGLGNFGESVALTLQELGCEVIAVDHNEERIQRIADHVSYAMKAEVGDPEVMKAIGARNLDGVVVAFAENMEASIMATLLAKEIGVPFVLAKANNETHEKILKKIGADAVIYPERETGERVAKQMLSANFTDWITLSREYSIIETTTPEGWVGRTLEDLNLRENFEVTVVGMIRSEEFEINPDPKAPLEERAILILLGADDALKEIRKGEDE</sequence>
<gene>
    <name evidence="3" type="ORF">NK118_14280</name>
</gene>
<reference evidence="3 4" key="1">
    <citation type="journal article" date="2022" name="Genome Biol. Evol.">
        <title>Host diet, physiology and behaviors set the stage for Lachnospiraceae cladogenesis.</title>
        <authorList>
            <person name="Vera-Ponce De Leon A."/>
            <person name="Schneider M."/>
            <person name="Jahnes B.C."/>
            <person name="Sadowski V."/>
            <person name="Camuy-Velez L.A."/>
            <person name="Duan J."/>
            <person name="Sabree Z.L."/>
        </authorList>
    </citation>
    <scope>NUCLEOTIDE SEQUENCE [LARGE SCALE GENOMIC DNA]</scope>
    <source>
        <strain evidence="3 4">PAL227</strain>
    </source>
</reference>
<evidence type="ECO:0000259" key="1">
    <source>
        <dbReference type="PROSITE" id="PS51201"/>
    </source>
</evidence>